<evidence type="ECO:0000256" key="1">
    <source>
        <dbReference type="ARBA" id="ARBA00004651"/>
    </source>
</evidence>
<dbReference type="AlphaFoldDB" id="A0AAW5EC68"/>
<evidence type="ECO:0000256" key="8">
    <source>
        <dbReference type="ARBA" id="ARBA00035585"/>
    </source>
</evidence>
<dbReference type="Pfam" id="PF02537">
    <property type="entry name" value="CRCB"/>
    <property type="match status" value="1"/>
</dbReference>
<dbReference type="NCBIfam" id="TIGR00494">
    <property type="entry name" value="crcB"/>
    <property type="match status" value="1"/>
</dbReference>
<dbReference type="GO" id="GO:0140114">
    <property type="term" value="P:cellular detoxification of fluoride"/>
    <property type="evidence" value="ECO:0007669"/>
    <property type="project" value="UniProtKB-UniRule"/>
</dbReference>
<feature type="transmembrane region" description="Helical" evidence="10">
    <location>
        <begin position="5"/>
        <end position="24"/>
    </location>
</feature>
<evidence type="ECO:0000256" key="3">
    <source>
        <dbReference type="ARBA" id="ARBA00022692"/>
    </source>
</evidence>
<keyword evidence="10" id="KW-0479">Metal-binding</keyword>
<keyword evidence="12" id="KW-1185">Reference proteome</keyword>
<proteinExistence type="inferred from homology"/>
<comment type="activity regulation">
    <text evidence="10">Na(+) is not transported, but it plays an essential structural role and its presence is essential for fluoride channel function.</text>
</comment>
<dbReference type="InterPro" id="IPR003691">
    <property type="entry name" value="FluC"/>
</dbReference>
<evidence type="ECO:0000313" key="11">
    <source>
        <dbReference type="EMBL" id="MCH1627651.1"/>
    </source>
</evidence>
<evidence type="ECO:0000313" key="12">
    <source>
        <dbReference type="Proteomes" id="UP001431131"/>
    </source>
</evidence>
<keyword evidence="3 10" id="KW-0812">Transmembrane</keyword>
<keyword evidence="10" id="KW-0813">Transport</keyword>
<evidence type="ECO:0000256" key="2">
    <source>
        <dbReference type="ARBA" id="ARBA00022475"/>
    </source>
</evidence>
<dbReference type="HAMAP" id="MF_00454">
    <property type="entry name" value="FluC"/>
    <property type="match status" value="1"/>
</dbReference>
<comment type="caution">
    <text evidence="11">The sequence shown here is derived from an EMBL/GenBank/DDBJ whole genome shotgun (WGS) entry which is preliminary data.</text>
</comment>
<keyword evidence="4 10" id="KW-1133">Transmembrane helix</keyword>
<comment type="similarity">
    <text evidence="7 10">Belongs to the fluoride channel Fluc/FEX (TC 1.A.43) family.</text>
</comment>
<keyword evidence="6 10" id="KW-0407">Ion channel</keyword>
<evidence type="ECO:0000256" key="4">
    <source>
        <dbReference type="ARBA" id="ARBA00022989"/>
    </source>
</evidence>
<dbReference type="GO" id="GO:0062054">
    <property type="term" value="F:fluoride channel activity"/>
    <property type="evidence" value="ECO:0007669"/>
    <property type="project" value="UniProtKB-UniRule"/>
</dbReference>
<reference evidence="11" key="1">
    <citation type="submission" date="2022-02" db="EMBL/GenBank/DDBJ databases">
        <title>Fredinandcohnia quinoae sp. nov. isolated from Chenopodium quinoa seeds.</title>
        <authorList>
            <person name="Saati-Santamaria Z."/>
            <person name="Flores-Felix J.D."/>
            <person name="Igual J.M."/>
            <person name="Velazquez E."/>
            <person name="Garcia-Fraile P."/>
            <person name="Martinez-Molina E."/>
        </authorList>
    </citation>
    <scope>NUCLEOTIDE SEQUENCE</scope>
    <source>
        <strain evidence="11">SECRCQ15</strain>
    </source>
</reference>
<feature type="binding site" evidence="10">
    <location>
        <position position="75"/>
    </location>
    <ligand>
        <name>Na(+)</name>
        <dbReference type="ChEBI" id="CHEBI:29101"/>
        <note>structural</note>
    </ligand>
</feature>
<dbReference type="PANTHER" id="PTHR28259:SF1">
    <property type="entry name" value="FLUORIDE EXPORT PROTEIN 1-RELATED"/>
    <property type="match status" value="1"/>
</dbReference>
<keyword evidence="10" id="KW-0406">Ion transport</keyword>
<gene>
    <name evidence="10 11" type="primary">crcB</name>
    <name evidence="10" type="synonym">fluC</name>
    <name evidence="11" type="ORF">MJG50_20135</name>
</gene>
<evidence type="ECO:0000256" key="6">
    <source>
        <dbReference type="ARBA" id="ARBA00023303"/>
    </source>
</evidence>
<dbReference type="RefSeq" id="WP_240257568.1">
    <property type="nucleotide sequence ID" value="NZ_JAKTTI010000048.1"/>
</dbReference>
<keyword evidence="2 10" id="KW-1003">Cell membrane</keyword>
<feature type="transmembrane region" description="Helical" evidence="10">
    <location>
        <begin position="62"/>
        <end position="82"/>
    </location>
</feature>
<dbReference type="EMBL" id="JAKTTI010000048">
    <property type="protein sequence ID" value="MCH1627651.1"/>
    <property type="molecule type" value="Genomic_DNA"/>
</dbReference>
<comment type="subcellular location">
    <subcellularLocation>
        <location evidence="1 10">Cell membrane</location>
        <topology evidence="1 10">Multi-pass membrane protein</topology>
    </subcellularLocation>
</comment>
<evidence type="ECO:0000256" key="5">
    <source>
        <dbReference type="ARBA" id="ARBA00023136"/>
    </source>
</evidence>
<name>A0AAW5EC68_9BACI</name>
<keyword evidence="10" id="KW-0915">Sodium</keyword>
<evidence type="ECO:0000256" key="10">
    <source>
        <dbReference type="HAMAP-Rule" id="MF_00454"/>
    </source>
</evidence>
<sequence>MKVIIVMIGGFLGALCRYLVGMWLYNGNGFPIGTLVVNLIGCLFLGWFLSSAMHPKRINANLVLLIGTGFTGSFTTFSTFSVEVVQLVQVGRNGLALLYITSSIGFGLMLAYVGYSLARLKKVEMGQLS</sequence>
<dbReference type="GO" id="GO:0005886">
    <property type="term" value="C:plasma membrane"/>
    <property type="evidence" value="ECO:0007669"/>
    <property type="project" value="UniProtKB-SubCell"/>
</dbReference>
<dbReference type="GO" id="GO:0046872">
    <property type="term" value="F:metal ion binding"/>
    <property type="evidence" value="ECO:0007669"/>
    <property type="project" value="UniProtKB-KW"/>
</dbReference>
<feature type="transmembrane region" description="Helical" evidence="10">
    <location>
        <begin position="94"/>
        <end position="115"/>
    </location>
</feature>
<comment type="catalytic activity">
    <reaction evidence="8">
        <text>fluoride(in) = fluoride(out)</text>
        <dbReference type="Rhea" id="RHEA:76159"/>
        <dbReference type="ChEBI" id="CHEBI:17051"/>
    </reaction>
    <physiologicalReaction direction="left-to-right" evidence="8">
        <dbReference type="Rhea" id="RHEA:76160"/>
    </physiologicalReaction>
</comment>
<protein>
    <recommendedName>
        <fullName evidence="10">Fluoride-specific ion channel FluC</fullName>
    </recommendedName>
</protein>
<organism evidence="11 12">
    <name type="scientific">Fredinandcohnia quinoae</name>
    <dbReference type="NCBI Taxonomy" id="2918902"/>
    <lineage>
        <taxon>Bacteria</taxon>
        <taxon>Bacillati</taxon>
        <taxon>Bacillota</taxon>
        <taxon>Bacilli</taxon>
        <taxon>Bacillales</taxon>
        <taxon>Bacillaceae</taxon>
        <taxon>Fredinandcohnia</taxon>
    </lineage>
</organism>
<evidence type="ECO:0000256" key="9">
    <source>
        <dbReference type="ARBA" id="ARBA00049940"/>
    </source>
</evidence>
<feature type="transmembrane region" description="Helical" evidence="10">
    <location>
        <begin position="30"/>
        <end position="50"/>
    </location>
</feature>
<feature type="binding site" evidence="10">
    <location>
        <position position="72"/>
    </location>
    <ligand>
        <name>Na(+)</name>
        <dbReference type="ChEBI" id="CHEBI:29101"/>
        <note>structural</note>
    </ligand>
</feature>
<dbReference type="PANTHER" id="PTHR28259">
    <property type="entry name" value="FLUORIDE EXPORT PROTEIN 1-RELATED"/>
    <property type="match status" value="1"/>
</dbReference>
<keyword evidence="5 10" id="KW-0472">Membrane</keyword>
<dbReference type="Proteomes" id="UP001431131">
    <property type="component" value="Unassembled WGS sequence"/>
</dbReference>
<accession>A0AAW5EC68</accession>
<evidence type="ECO:0000256" key="7">
    <source>
        <dbReference type="ARBA" id="ARBA00035120"/>
    </source>
</evidence>
<comment type="function">
    <text evidence="9 10">Fluoride-specific ion channel. Important for reducing fluoride concentration in the cell, thus reducing its toxicity.</text>
</comment>